<keyword evidence="3 7" id="KW-0812">Transmembrane</keyword>
<feature type="transmembrane region" description="Helical" evidence="7">
    <location>
        <begin position="103"/>
        <end position="119"/>
    </location>
</feature>
<feature type="domain" description="Integral membrane bound transporter" evidence="9">
    <location>
        <begin position="398"/>
        <end position="520"/>
    </location>
</feature>
<evidence type="ECO:0000259" key="9">
    <source>
        <dbReference type="Pfam" id="PF13515"/>
    </source>
</evidence>
<evidence type="ECO:0000313" key="11">
    <source>
        <dbReference type="Proteomes" id="UP001589585"/>
    </source>
</evidence>
<evidence type="ECO:0000256" key="2">
    <source>
        <dbReference type="ARBA" id="ARBA00022475"/>
    </source>
</evidence>
<comment type="subcellular location">
    <subcellularLocation>
        <location evidence="1">Cell membrane</location>
        <topology evidence="1">Multi-pass membrane protein</topology>
    </subcellularLocation>
</comment>
<feature type="transmembrane region" description="Helical" evidence="7">
    <location>
        <begin position="481"/>
        <end position="496"/>
    </location>
</feature>
<evidence type="ECO:0000256" key="5">
    <source>
        <dbReference type="ARBA" id="ARBA00023136"/>
    </source>
</evidence>
<dbReference type="Pfam" id="PF13515">
    <property type="entry name" value="FUSC_2"/>
    <property type="match status" value="1"/>
</dbReference>
<keyword evidence="5 7" id="KW-0472">Membrane</keyword>
<gene>
    <name evidence="10" type="ORF">ACFFU9_16135</name>
</gene>
<feature type="transmembrane region" description="Helical" evidence="7">
    <location>
        <begin position="54"/>
        <end position="71"/>
    </location>
</feature>
<proteinExistence type="inferred from homology"/>
<dbReference type="Pfam" id="PF12805">
    <property type="entry name" value="FUSC-like"/>
    <property type="match status" value="1"/>
</dbReference>
<dbReference type="InterPro" id="IPR032692">
    <property type="entry name" value="YccS_N"/>
</dbReference>
<feature type="transmembrane region" description="Helical" evidence="7">
    <location>
        <begin position="131"/>
        <end position="151"/>
    </location>
</feature>
<feature type="transmembrane region" description="Helical" evidence="7">
    <location>
        <begin position="457"/>
        <end position="474"/>
    </location>
</feature>
<dbReference type="PANTHER" id="PTHR30509">
    <property type="entry name" value="P-HYDROXYBENZOIC ACID EFFLUX PUMP SUBUNIT-RELATED"/>
    <property type="match status" value="1"/>
</dbReference>
<feature type="transmembrane region" description="Helical" evidence="7">
    <location>
        <begin position="435"/>
        <end position="451"/>
    </location>
</feature>
<keyword evidence="2" id="KW-1003">Cell membrane</keyword>
<evidence type="ECO:0000313" key="10">
    <source>
        <dbReference type="EMBL" id="MFB9058275.1"/>
    </source>
</evidence>
<protein>
    <submittedName>
        <fullName evidence="10">FUSC family membrane protein</fullName>
    </submittedName>
</protein>
<evidence type="ECO:0000256" key="3">
    <source>
        <dbReference type="ARBA" id="ARBA00022692"/>
    </source>
</evidence>
<dbReference type="RefSeq" id="WP_379862520.1">
    <property type="nucleotide sequence ID" value="NZ_JBHMFC010000105.1"/>
</dbReference>
<evidence type="ECO:0000256" key="1">
    <source>
        <dbReference type="ARBA" id="ARBA00004651"/>
    </source>
</evidence>
<feature type="transmembrane region" description="Helical" evidence="7">
    <location>
        <begin position="508"/>
        <end position="529"/>
    </location>
</feature>
<keyword evidence="11" id="KW-1185">Reference proteome</keyword>
<name>A0ABV5FFR6_9FLAO</name>
<evidence type="ECO:0000256" key="6">
    <source>
        <dbReference type="ARBA" id="ARBA00043993"/>
    </source>
</evidence>
<sequence>MKSTNFSKAILIVVSVTIPVVIGVSLGHFEIGLAICFGAFWCSPSDISGSNKHKNLGILFSAAMVMVVSFIGGYLKFSIWILLPVLGLLTFAIASISVYGFRASLISFSGLLALVLSFANDSDTLEVYQRAILIGIGGIWYLSLSTLWYYINPKAQTEEVLNKIFLLTAEFIETRAKLIESQKERQNLLVKLLEQQHELTEHHETMRDIFMVSRKNSGKSNYQGKRLLVFVQLIDLLETAIANPVNYNKLDTLLCKHPKFIQSFQDLMFEMASQLTLIAKYSNTPKKLPRNNSLTHAFNTIKQDIEHFKQTMGQEDYEGYLMLQNLLDYQEKQIGKLKEIKWLLGNPKLDTDDFIEKDVLKRFVVLPDYDPKIWIRNFSFRSTIFRHSLRLAVTVMIGYVIGKVFDFQNPYWILLTIIVIMRPSYGLTKKRSKDRIIGTLIGALLATGLVFLIQNPYLYAILGIASLVVTFSMVQKNYKASAIFITLSVVFIYAIIEPDVLTVIQFRVLDTIIGAVLSFMAILWLWPAWGIMEIGENIRDSIKANCHFFKHISTFYQEKGKVSTAYKVSRKEAFLQVSNLSAAFQRMAQEPQSKQKQLDDVYELVVLNHTFLSALASLSIYIQNQPTSEASDTFVLMCDDVNTNLNQILNILETKPSANIKQRDLSKSHLNRQRFSETSNKIKELTISETKNQRDHQEAHLIWEQLNWLYSLSEKIFKRVSLLKI</sequence>
<accession>A0ABV5FFR6</accession>
<evidence type="ECO:0000256" key="4">
    <source>
        <dbReference type="ARBA" id="ARBA00022989"/>
    </source>
</evidence>
<feature type="domain" description="Integral membrane protein YccS N-terminal" evidence="8">
    <location>
        <begin position="60"/>
        <end position="327"/>
    </location>
</feature>
<dbReference type="InterPro" id="IPR049453">
    <property type="entry name" value="Memb_transporter_dom"/>
</dbReference>
<feature type="transmembrane region" description="Helical" evidence="7">
    <location>
        <begin position="77"/>
        <end position="96"/>
    </location>
</feature>
<comment type="caution">
    <text evidence="10">The sequence shown here is derived from an EMBL/GenBank/DDBJ whole genome shotgun (WGS) entry which is preliminary data.</text>
</comment>
<reference evidence="10 11" key="1">
    <citation type="submission" date="2024-09" db="EMBL/GenBank/DDBJ databases">
        <authorList>
            <person name="Sun Q."/>
            <person name="Mori K."/>
        </authorList>
    </citation>
    <scope>NUCLEOTIDE SEQUENCE [LARGE SCALE GENOMIC DNA]</scope>
    <source>
        <strain evidence="10 11">CECT 8622</strain>
    </source>
</reference>
<feature type="transmembrane region" description="Helical" evidence="7">
    <location>
        <begin position="388"/>
        <end position="405"/>
    </location>
</feature>
<keyword evidence="4 7" id="KW-1133">Transmembrane helix</keyword>
<evidence type="ECO:0000259" key="8">
    <source>
        <dbReference type="Pfam" id="PF12805"/>
    </source>
</evidence>
<organism evidence="10 11">
    <name type="scientific">Mariniflexile ostreae</name>
    <dbReference type="NCBI Taxonomy" id="1520892"/>
    <lineage>
        <taxon>Bacteria</taxon>
        <taxon>Pseudomonadati</taxon>
        <taxon>Bacteroidota</taxon>
        <taxon>Flavobacteriia</taxon>
        <taxon>Flavobacteriales</taxon>
        <taxon>Flavobacteriaceae</taxon>
        <taxon>Mariniflexile</taxon>
    </lineage>
</organism>
<dbReference type="EMBL" id="JBHMFC010000105">
    <property type="protein sequence ID" value="MFB9058275.1"/>
    <property type="molecule type" value="Genomic_DNA"/>
</dbReference>
<comment type="similarity">
    <text evidence="6">Belongs to the YccS/YhfK family.</text>
</comment>
<evidence type="ECO:0000256" key="7">
    <source>
        <dbReference type="SAM" id="Phobius"/>
    </source>
</evidence>
<dbReference type="PANTHER" id="PTHR30509:SF9">
    <property type="entry name" value="MULTIDRUG RESISTANCE PROTEIN MDTO"/>
    <property type="match status" value="1"/>
</dbReference>
<feature type="transmembrane region" description="Helical" evidence="7">
    <location>
        <begin position="12"/>
        <end position="42"/>
    </location>
</feature>
<dbReference type="Proteomes" id="UP001589585">
    <property type="component" value="Unassembled WGS sequence"/>
</dbReference>